<dbReference type="GeneID" id="8856383"/>
<dbReference type="AlphaFoldDB" id="D2W635"/>
<dbReference type="InParanoid" id="D2W635"/>
<dbReference type="Proteomes" id="UP000006671">
    <property type="component" value="Unassembled WGS sequence"/>
</dbReference>
<feature type="region of interest" description="Disordered" evidence="1">
    <location>
        <begin position="34"/>
        <end position="65"/>
    </location>
</feature>
<sequence>MKDLHHIMKDMNNIGDERENASEEWWNSLALNIPGPSESSISSSPKQSSNTNNNTSISSNNSNTNEGLKINMSLIKAFNDSGTSENLNLNNSNDNINNSSKRDDDSDDEDDEENEDELLTLSSLAKLRKLIPRIPKLIPPDENGAERSSTLNMLNLTSPKKSSNNSRGIVSLTSETENLLKSPKQQLDSKRTDLSILLDNEPGDHFNVFSLSNSPKKSTTSKRNFDNTLETLSKVYSPKQNNINLETITIPKKEYEDLKTDNVILQGRLIQMELIHEKLLQMILNNKSN</sequence>
<dbReference type="KEGG" id="ngr:NAEGRDRAFT_54897"/>
<feature type="compositionally biased region" description="Low complexity" evidence="1">
    <location>
        <begin position="85"/>
        <end position="99"/>
    </location>
</feature>
<keyword evidence="3" id="KW-1185">Reference proteome</keyword>
<feature type="compositionally biased region" description="Acidic residues" evidence="1">
    <location>
        <begin position="105"/>
        <end position="118"/>
    </location>
</feature>
<evidence type="ECO:0000256" key="1">
    <source>
        <dbReference type="SAM" id="MobiDB-lite"/>
    </source>
</evidence>
<gene>
    <name evidence="2" type="ORF">NAEGRDRAFT_54897</name>
</gene>
<feature type="region of interest" description="Disordered" evidence="1">
    <location>
        <begin position="85"/>
        <end position="118"/>
    </location>
</feature>
<reference evidence="2 3" key="1">
    <citation type="journal article" date="2010" name="Cell">
        <title>The genome of Naegleria gruberi illuminates early eukaryotic versatility.</title>
        <authorList>
            <person name="Fritz-Laylin L.K."/>
            <person name="Prochnik S.E."/>
            <person name="Ginger M.L."/>
            <person name="Dacks J.B."/>
            <person name="Carpenter M.L."/>
            <person name="Field M.C."/>
            <person name="Kuo A."/>
            <person name="Paredez A."/>
            <person name="Chapman J."/>
            <person name="Pham J."/>
            <person name="Shu S."/>
            <person name="Neupane R."/>
            <person name="Cipriano M."/>
            <person name="Mancuso J."/>
            <person name="Tu H."/>
            <person name="Salamov A."/>
            <person name="Lindquist E."/>
            <person name="Shapiro H."/>
            <person name="Lucas S."/>
            <person name="Grigoriev I.V."/>
            <person name="Cande W.Z."/>
            <person name="Fulton C."/>
            <person name="Rokhsar D.S."/>
            <person name="Dawson S.C."/>
        </authorList>
    </citation>
    <scope>NUCLEOTIDE SEQUENCE [LARGE SCALE GENOMIC DNA]</scope>
    <source>
        <strain evidence="2 3">NEG-M</strain>
    </source>
</reference>
<protein>
    <submittedName>
        <fullName evidence="2">Predicted protein</fullName>
    </submittedName>
</protein>
<dbReference type="RefSeq" id="XP_002668212.1">
    <property type="nucleotide sequence ID" value="XM_002668166.1"/>
</dbReference>
<dbReference type="EMBL" id="GG739207">
    <property type="protein sequence ID" value="EFC35468.1"/>
    <property type="molecule type" value="Genomic_DNA"/>
</dbReference>
<organism evidence="3">
    <name type="scientific">Naegleria gruberi</name>
    <name type="common">Amoeba</name>
    <dbReference type="NCBI Taxonomy" id="5762"/>
    <lineage>
        <taxon>Eukaryota</taxon>
        <taxon>Discoba</taxon>
        <taxon>Heterolobosea</taxon>
        <taxon>Tetramitia</taxon>
        <taxon>Eutetramitia</taxon>
        <taxon>Vahlkampfiidae</taxon>
        <taxon>Naegleria</taxon>
    </lineage>
</organism>
<accession>D2W635</accession>
<evidence type="ECO:0000313" key="3">
    <source>
        <dbReference type="Proteomes" id="UP000006671"/>
    </source>
</evidence>
<dbReference type="VEuPathDB" id="AmoebaDB:NAEGRDRAFT_54897"/>
<name>D2W635_NAEGR</name>
<proteinExistence type="predicted"/>
<evidence type="ECO:0000313" key="2">
    <source>
        <dbReference type="EMBL" id="EFC35468.1"/>
    </source>
</evidence>